<keyword evidence="4" id="KW-1185">Reference proteome</keyword>
<proteinExistence type="predicted"/>
<feature type="domain" description="Sphingomyelin synthase-like" evidence="2">
    <location>
        <begin position="146"/>
        <end position="208"/>
    </location>
</feature>
<keyword evidence="1" id="KW-0812">Transmembrane</keyword>
<dbReference type="EMBL" id="QTJU01000004">
    <property type="protein sequence ID" value="RFM27676.1"/>
    <property type="molecule type" value="Genomic_DNA"/>
</dbReference>
<evidence type="ECO:0000259" key="2">
    <source>
        <dbReference type="Pfam" id="PF14360"/>
    </source>
</evidence>
<gene>
    <name evidence="3" type="ORF">DXN05_13295</name>
</gene>
<keyword evidence="1" id="KW-1133">Transmembrane helix</keyword>
<feature type="transmembrane region" description="Helical" evidence="1">
    <location>
        <begin position="170"/>
        <end position="190"/>
    </location>
</feature>
<feature type="transmembrane region" description="Helical" evidence="1">
    <location>
        <begin position="138"/>
        <end position="163"/>
    </location>
</feature>
<evidence type="ECO:0000256" key="1">
    <source>
        <dbReference type="SAM" id="Phobius"/>
    </source>
</evidence>
<keyword evidence="1" id="KW-0472">Membrane</keyword>
<name>A0A3E1NIA2_9BACT</name>
<organism evidence="3 4">
    <name type="scientific">Deminuibacter soli</name>
    <dbReference type="NCBI Taxonomy" id="2291815"/>
    <lineage>
        <taxon>Bacteria</taxon>
        <taxon>Pseudomonadati</taxon>
        <taxon>Bacteroidota</taxon>
        <taxon>Chitinophagia</taxon>
        <taxon>Chitinophagales</taxon>
        <taxon>Chitinophagaceae</taxon>
        <taxon>Deminuibacter</taxon>
    </lineage>
</organism>
<feature type="transmembrane region" description="Helical" evidence="1">
    <location>
        <begin position="71"/>
        <end position="88"/>
    </location>
</feature>
<dbReference type="Pfam" id="PF14360">
    <property type="entry name" value="PAP2_C"/>
    <property type="match status" value="1"/>
</dbReference>
<feature type="transmembrane region" description="Helical" evidence="1">
    <location>
        <begin position="29"/>
        <end position="51"/>
    </location>
</feature>
<dbReference type="InterPro" id="IPR025749">
    <property type="entry name" value="Sphingomyelin_synth-like_dom"/>
</dbReference>
<dbReference type="AlphaFoldDB" id="A0A3E1NIA2"/>
<comment type="caution">
    <text evidence="3">The sequence shown here is derived from an EMBL/GenBank/DDBJ whole genome shotgun (WGS) entry which is preliminary data.</text>
</comment>
<feature type="transmembrane region" description="Helical" evidence="1">
    <location>
        <begin position="95"/>
        <end position="118"/>
    </location>
</feature>
<reference evidence="3 4" key="1">
    <citation type="submission" date="2018-08" db="EMBL/GenBank/DDBJ databases">
        <title>Chitinophagaceae sp. K23C18032701, a novel bacterium isolated from forest soil.</title>
        <authorList>
            <person name="Wang C."/>
        </authorList>
    </citation>
    <scope>NUCLEOTIDE SEQUENCE [LARGE SCALE GENOMIC DNA]</scope>
    <source>
        <strain evidence="3 4">K23C18032701</strain>
    </source>
</reference>
<accession>A0A3E1NIA2</accession>
<dbReference type="Proteomes" id="UP000261284">
    <property type="component" value="Unassembled WGS sequence"/>
</dbReference>
<evidence type="ECO:0000313" key="4">
    <source>
        <dbReference type="Proteomes" id="UP000261284"/>
    </source>
</evidence>
<dbReference type="InterPro" id="IPR036938">
    <property type="entry name" value="PAP2/HPO_sf"/>
</dbReference>
<dbReference type="OrthoDB" id="792641at2"/>
<evidence type="ECO:0000313" key="3">
    <source>
        <dbReference type="EMBL" id="RFM27676.1"/>
    </source>
</evidence>
<sequence length="220" mass="24891">MQTTNKLNTALLKEQWKSAWQQLYFKRRLMTVSVALVLVLVCFPMFFHHIEKREGYQLADPVLDLLTPRDVSIPLFILIWGMALFALNRAIRKPVMLLTFCYGFVVLCLARVLTISLVPLNPPHGLIPLMDPLSNLCYGQTFITKDLFFSGHTGTQFLIFLCLEKKTDKYIALASTVVVGFLVLLQHVHYTSDVLAAPLFTTGCYVLAKKLAQRDLDPAA</sequence>
<protein>
    <recommendedName>
        <fullName evidence="2">Sphingomyelin synthase-like domain-containing protein</fullName>
    </recommendedName>
</protein>
<dbReference type="SUPFAM" id="SSF48317">
    <property type="entry name" value="Acid phosphatase/Vanadium-dependent haloperoxidase"/>
    <property type="match status" value="1"/>
</dbReference>